<dbReference type="VEuPathDB" id="TriTrypDB:TcIL3000.11.7690"/>
<dbReference type="GO" id="GO:0000145">
    <property type="term" value="C:exocyst"/>
    <property type="evidence" value="ECO:0007669"/>
    <property type="project" value="TreeGrafter"/>
</dbReference>
<proteinExistence type="predicted"/>
<dbReference type="PANTHER" id="PTHR12702">
    <property type="entry name" value="SEC15"/>
    <property type="match status" value="1"/>
</dbReference>
<reference evidence="3" key="1">
    <citation type="journal article" date="2012" name="Proc. Natl. Acad. Sci. U.S.A.">
        <title>Antigenic diversity is generated by distinct evolutionary mechanisms in African trypanosome species.</title>
        <authorList>
            <person name="Jackson A.P."/>
            <person name="Berry A."/>
            <person name="Aslett M."/>
            <person name="Allison H.C."/>
            <person name="Burton P."/>
            <person name="Vavrova-Anderson J."/>
            <person name="Brown R."/>
            <person name="Browne H."/>
            <person name="Corton N."/>
            <person name="Hauser H."/>
            <person name="Gamble J."/>
            <person name="Gilderthorp R."/>
            <person name="Marcello L."/>
            <person name="McQuillan J."/>
            <person name="Otto T.D."/>
            <person name="Quail M.A."/>
            <person name="Sanders M.J."/>
            <person name="van Tonder A."/>
            <person name="Ginger M.L."/>
            <person name="Field M.C."/>
            <person name="Barry J.D."/>
            <person name="Hertz-Fowler C."/>
            <person name="Berriman M."/>
        </authorList>
    </citation>
    <scope>NUCLEOTIDE SEQUENCE</scope>
    <source>
        <strain evidence="3">IL3000</strain>
    </source>
</reference>
<organism evidence="3">
    <name type="scientific">Trypanosoma congolense (strain IL3000)</name>
    <dbReference type="NCBI Taxonomy" id="1068625"/>
    <lineage>
        <taxon>Eukaryota</taxon>
        <taxon>Discoba</taxon>
        <taxon>Euglenozoa</taxon>
        <taxon>Kinetoplastea</taxon>
        <taxon>Metakinetoplastina</taxon>
        <taxon>Trypanosomatida</taxon>
        <taxon>Trypanosomatidae</taxon>
        <taxon>Trypanosoma</taxon>
        <taxon>Nannomonas</taxon>
    </lineage>
</organism>
<feature type="compositionally biased region" description="Acidic residues" evidence="1">
    <location>
        <begin position="168"/>
        <end position="185"/>
    </location>
</feature>
<dbReference type="GO" id="GO:0090522">
    <property type="term" value="P:vesicle tethering involved in exocytosis"/>
    <property type="evidence" value="ECO:0007669"/>
    <property type="project" value="InterPro"/>
</dbReference>
<name>G0V109_TRYCI</name>
<dbReference type="AlphaFoldDB" id="G0V109"/>
<dbReference type="InterPro" id="IPR042045">
    <property type="entry name" value="EXOC6/Sec15_C_dom1"/>
</dbReference>
<dbReference type="GO" id="GO:0006886">
    <property type="term" value="P:intracellular protein transport"/>
    <property type="evidence" value="ECO:0007669"/>
    <property type="project" value="InterPro"/>
</dbReference>
<evidence type="ECO:0000256" key="1">
    <source>
        <dbReference type="SAM" id="MobiDB-lite"/>
    </source>
</evidence>
<dbReference type="GO" id="GO:0006893">
    <property type="term" value="P:Golgi to plasma membrane transport"/>
    <property type="evidence" value="ECO:0007669"/>
    <property type="project" value="TreeGrafter"/>
</dbReference>
<gene>
    <name evidence="3" type="ORF">TCIL3000_11_7690</name>
</gene>
<sequence length="1004" mass="112572">MSKLLNVAKNEKIQLLLREKDDSPHVIYHTERPLRIQRHGRGKKVMLVATSFNLYLIKVKGMRFYGRWPNTCFLTTTSGNSITIRIDKEWLDEVDPDGKRMFLSYGVGGEFESVELLAASSDEMLNVQHNLKEISRNARAHLQMLETPELRPENGNATCAGGKKVTFEEADEEESDDEDEEDDENSWGQGQQPQQQATHPWQREGTQSSLFQKAPSRYLAVTSIVDGEFTDYSTLKNAYIREEEDTLLEDITTFIDENKGQVEKLCERYYPVFLDAARQCMSISEDDAELVGQELSGATALVRSSAIKMKRAAADLSHSLRVRDNLAQVRSLLHGALEVAEHLEATETRLRQQQLLGAVVSLKQLLQMATPLVEYALGDYVINQRAPEMAQEIFNCAVQHLNLWLRNLREMSLPIGTAGLMWKGAVEPGFVEKKLHTTDEGEWWVELSCTTAFIRRAPFAAADDISKVVQGAAMQEVFEELRCGTYYRNYYAESRAQQAKLDLYDFPLRTDGVSGKTLVEDLNRYCATALGFVLIEDIVYHVTDPHVQSAAEMLCMWEQLLHVLAERARRVVAALMNDSDYTELVVDVFRLLRRFVNIAVASVFSVRLSPVIVSRALEVMSDNIISTWLQEACVEATQVVASDTLQPITVTTMKEYQMYVERFSLNRCESLEIPIPPPDLSSGSVVLPYALMVPRIGEIALRFLDRCHSIIEVDNGAVVRQSEFNNVDEMLLKYLSVLFRTVTSVMQGNLALVEGDSMMKLAVYVTSCAAMPIILSCVEQQFVFAWPDEYDGLRRRKKLGEPHLLESSSSLFAKEMQNGIERLLPSFILEVERRLKPTEDIIYWKQLVDARNGFAHPPAPVSGEAAVSDGEMYGMEQGLTEAMDYIIAAIPKLTAVLQMSVARSVLGTVITKAAITIQANIEKAICSSAGADTAVELDDLRACTGEFERMCSTLVPQWQERIGACISGLSVTQRFPLNPKQIVGDLLLWISAKEAVRGRSGATN</sequence>
<dbReference type="GO" id="GO:0016020">
    <property type="term" value="C:membrane"/>
    <property type="evidence" value="ECO:0007669"/>
    <property type="project" value="TreeGrafter"/>
</dbReference>
<dbReference type="InterPro" id="IPR048359">
    <property type="entry name" value="EXOC6_Sec15_N"/>
</dbReference>
<dbReference type="InterPro" id="IPR007225">
    <property type="entry name" value="EXOC6/Sec15"/>
</dbReference>
<evidence type="ECO:0000259" key="2">
    <source>
        <dbReference type="Pfam" id="PF20651"/>
    </source>
</evidence>
<evidence type="ECO:0000313" key="3">
    <source>
        <dbReference type="EMBL" id="CCC95330.1"/>
    </source>
</evidence>
<dbReference type="EMBL" id="HE575324">
    <property type="protein sequence ID" value="CCC95330.1"/>
    <property type="molecule type" value="Genomic_DNA"/>
</dbReference>
<feature type="domain" description="Exocyst complex component EXOC6/Sec15 N-terminal" evidence="2">
    <location>
        <begin position="252"/>
        <end position="417"/>
    </location>
</feature>
<feature type="region of interest" description="Disordered" evidence="1">
    <location>
        <begin position="146"/>
        <end position="209"/>
    </location>
</feature>
<dbReference type="Pfam" id="PF20651">
    <property type="entry name" value="EXOC6_Sec15_N"/>
    <property type="match status" value="1"/>
</dbReference>
<protein>
    <submittedName>
        <fullName evidence="3">Uncharacterized protein TCIL3000_11_7690</fullName>
    </submittedName>
</protein>
<dbReference type="Gene3D" id="1.10.357.30">
    <property type="entry name" value="Exocyst complex subunit Sec15 C-terminal domain, N-terminal subdomain"/>
    <property type="match status" value="1"/>
</dbReference>
<dbReference type="PANTHER" id="PTHR12702:SF0">
    <property type="entry name" value="EXOCYST COMPLEX COMPONENT 6"/>
    <property type="match status" value="1"/>
</dbReference>
<accession>G0V109</accession>